<keyword evidence="4" id="KW-1185">Reference proteome</keyword>
<reference evidence="3 4" key="1">
    <citation type="submission" date="2021-09" db="EMBL/GenBank/DDBJ databases">
        <title>Genomic insights and catalytic innovation underlie evolution of tropane alkaloids biosynthesis.</title>
        <authorList>
            <person name="Wang Y.-J."/>
            <person name="Tian T."/>
            <person name="Huang J.-P."/>
            <person name="Huang S.-X."/>
        </authorList>
    </citation>
    <scope>NUCLEOTIDE SEQUENCE [LARGE SCALE GENOMIC DNA]</scope>
    <source>
        <strain evidence="3">KIB-2018</strain>
        <tissue evidence="3">Leaf</tissue>
    </source>
</reference>
<dbReference type="EMBL" id="JAIWQS010000006">
    <property type="protein sequence ID" value="KAJ8761538.1"/>
    <property type="molecule type" value="Genomic_DNA"/>
</dbReference>
<evidence type="ECO:0000313" key="4">
    <source>
        <dbReference type="Proteomes" id="UP001159364"/>
    </source>
</evidence>
<dbReference type="Proteomes" id="UP001159364">
    <property type="component" value="Linkage Group LG06"/>
</dbReference>
<feature type="transmembrane region" description="Helical" evidence="2">
    <location>
        <begin position="137"/>
        <end position="156"/>
    </location>
</feature>
<protein>
    <submittedName>
        <fullName evidence="3">Uncharacterized protein</fullName>
    </submittedName>
</protein>
<keyword evidence="2" id="KW-0472">Membrane</keyword>
<organism evidence="3 4">
    <name type="scientific">Erythroxylum novogranatense</name>
    <dbReference type="NCBI Taxonomy" id="1862640"/>
    <lineage>
        <taxon>Eukaryota</taxon>
        <taxon>Viridiplantae</taxon>
        <taxon>Streptophyta</taxon>
        <taxon>Embryophyta</taxon>
        <taxon>Tracheophyta</taxon>
        <taxon>Spermatophyta</taxon>
        <taxon>Magnoliopsida</taxon>
        <taxon>eudicotyledons</taxon>
        <taxon>Gunneridae</taxon>
        <taxon>Pentapetalae</taxon>
        <taxon>rosids</taxon>
        <taxon>fabids</taxon>
        <taxon>Malpighiales</taxon>
        <taxon>Erythroxylaceae</taxon>
        <taxon>Erythroxylum</taxon>
    </lineage>
</organism>
<gene>
    <name evidence="3" type="ORF">K2173_001673</name>
</gene>
<dbReference type="AlphaFoldDB" id="A0AAV8T5N4"/>
<sequence>MALFLPNSSGGGGGTILHTTAIRTDTHTFQPRRLQFILSVSPRRASLHIVSANKFSSRSGRFDSKNRRSSTTTTDQEVVHQDRSFGIKVGDVENEEGGVSVSGVVDDGFVMPKLPGDELDFWEGPQWDALGFFVQHLWAFGIIFALIACGIVVATYNQGATDFKETPIYKESIKSGDMLEEPEGSNSDMFESNPTESSYSKYDLQTDLSLILMQTYSI</sequence>
<dbReference type="PANTHER" id="PTHR36004:SF1">
    <property type="entry name" value="AT-RICH INTERACTIVE DOMAIN PROTEIN"/>
    <property type="match status" value="1"/>
</dbReference>
<keyword evidence="2" id="KW-0812">Transmembrane</keyword>
<evidence type="ECO:0000256" key="1">
    <source>
        <dbReference type="SAM" id="MobiDB-lite"/>
    </source>
</evidence>
<dbReference type="PANTHER" id="PTHR36004">
    <property type="entry name" value="AT-RICH INTERACTIVE DOMAIN PROTEIN"/>
    <property type="match status" value="1"/>
</dbReference>
<proteinExistence type="predicted"/>
<feature type="region of interest" description="Disordered" evidence="1">
    <location>
        <begin position="178"/>
        <end position="198"/>
    </location>
</feature>
<comment type="caution">
    <text evidence="3">The sequence shown here is derived from an EMBL/GenBank/DDBJ whole genome shotgun (WGS) entry which is preliminary data.</text>
</comment>
<name>A0AAV8T5N4_9ROSI</name>
<evidence type="ECO:0000313" key="3">
    <source>
        <dbReference type="EMBL" id="KAJ8761538.1"/>
    </source>
</evidence>
<accession>A0AAV8T5N4</accession>
<feature type="region of interest" description="Disordered" evidence="1">
    <location>
        <begin position="57"/>
        <end position="77"/>
    </location>
</feature>
<feature type="compositionally biased region" description="Polar residues" evidence="1">
    <location>
        <begin position="184"/>
        <end position="198"/>
    </location>
</feature>
<evidence type="ECO:0000256" key="2">
    <source>
        <dbReference type="SAM" id="Phobius"/>
    </source>
</evidence>
<keyword evidence="2" id="KW-1133">Transmembrane helix</keyword>